<evidence type="ECO:0000313" key="2">
    <source>
        <dbReference type="Proteomes" id="UP000077271"/>
    </source>
</evidence>
<comment type="caution">
    <text evidence="1">The sequence shown here is derived from an EMBL/GenBank/DDBJ whole genome shotgun (WGS) entry which is preliminary data.</text>
</comment>
<sequence>MLLEDLIHRFELVKKRNPLHANELLDYIQKSYIYGELSIVDYKKLFFELDKRGAKKPSAFFRKTRPADVETFTLSSTI</sequence>
<proteinExistence type="predicted"/>
<reference evidence="1 2" key="1">
    <citation type="submission" date="2016-01" db="EMBL/GenBank/DDBJ databases">
        <title>Investigation of taxonomic status of Bacillus aminovorans.</title>
        <authorList>
            <person name="Verma A."/>
            <person name="Pal Y."/>
            <person name="Krishnamurthi S."/>
        </authorList>
    </citation>
    <scope>NUCLEOTIDE SEQUENCE [LARGE SCALE GENOMIC DNA]</scope>
    <source>
        <strain evidence="1 2">DSM 4337</strain>
    </source>
</reference>
<dbReference type="EMBL" id="LQWZ01000021">
    <property type="protein sequence ID" value="OAH56645.1"/>
    <property type="molecule type" value="Genomic_DNA"/>
</dbReference>
<evidence type="ECO:0008006" key="3">
    <source>
        <dbReference type="Google" id="ProtNLM"/>
    </source>
</evidence>
<organism evidence="1 2">
    <name type="scientific">Domibacillus aminovorans</name>
    <dbReference type="NCBI Taxonomy" id="29332"/>
    <lineage>
        <taxon>Bacteria</taxon>
        <taxon>Bacillati</taxon>
        <taxon>Bacillota</taxon>
        <taxon>Bacilli</taxon>
        <taxon>Bacillales</taxon>
        <taxon>Bacillaceae</taxon>
        <taxon>Domibacillus</taxon>
    </lineage>
</organism>
<dbReference type="Pfam" id="PF14178">
    <property type="entry name" value="YppF"/>
    <property type="match status" value="1"/>
</dbReference>
<gene>
    <name evidence="1" type="ORF">AWH48_19980</name>
</gene>
<dbReference type="Proteomes" id="UP000077271">
    <property type="component" value="Unassembled WGS sequence"/>
</dbReference>
<protein>
    <recommendedName>
        <fullName evidence="3">YppF-like protein</fullName>
    </recommendedName>
</protein>
<dbReference type="OrthoDB" id="2680239at2"/>
<evidence type="ECO:0000313" key="1">
    <source>
        <dbReference type="EMBL" id="OAH56645.1"/>
    </source>
</evidence>
<name>A0A177KUG3_9BACI</name>
<dbReference type="InterPro" id="IPR025553">
    <property type="entry name" value="YppF"/>
</dbReference>
<dbReference type="RefSeq" id="WP_018391891.1">
    <property type="nucleotide sequence ID" value="NZ_LQWZ01000021.1"/>
</dbReference>
<dbReference type="AlphaFoldDB" id="A0A177KUG3"/>
<accession>A0A177KUG3</accession>